<dbReference type="Pfam" id="PF10604">
    <property type="entry name" value="Polyketide_cyc2"/>
    <property type="match status" value="1"/>
</dbReference>
<dbReference type="OrthoDB" id="9797595at2"/>
<dbReference type="RefSeq" id="WP_146974077.1">
    <property type="nucleotide sequence ID" value="NZ_VOSL01000043.1"/>
</dbReference>
<dbReference type="InterPro" id="IPR019587">
    <property type="entry name" value="Polyketide_cyclase/dehydratase"/>
</dbReference>
<gene>
    <name evidence="1" type="ORF">FRC96_08525</name>
</gene>
<comment type="caution">
    <text evidence="1">The sequence shown here is derived from an EMBL/GenBank/DDBJ whole genome shotgun (WGS) entry which is preliminary data.</text>
</comment>
<dbReference type="Gene3D" id="3.30.530.20">
    <property type="match status" value="1"/>
</dbReference>
<dbReference type="AlphaFoldDB" id="A0A5C6XBY9"/>
<dbReference type="InterPro" id="IPR023393">
    <property type="entry name" value="START-like_dom_sf"/>
</dbReference>
<evidence type="ECO:0000313" key="2">
    <source>
        <dbReference type="Proteomes" id="UP000321046"/>
    </source>
</evidence>
<protein>
    <submittedName>
        <fullName evidence="1">Uncharacterized protein</fullName>
    </submittedName>
</protein>
<accession>A0A5C6XBY9</accession>
<reference evidence="1 2" key="1">
    <citation type="submission" date="2019-08" db="EMBL/GenBank/DDBJ databases">
        <title>Bradymonadales sp. TMQ2.</title>
        <authorList>
            <person name="Liang Q."/>
        </authorList>
    </citation>
    <scope>NUCLEOTIDE SEQUENCE [LARGE SCALE GENOMIC DNA]</scope>
    <source>
        <strain evidence="1 2">TMQ2</strain>
    </source>
</reference>
<name>A0A5C6XBY9_9DELT</name>
<dbReference type="SUPFAM" id="SSF55961">
    <property type="entry name" value="Bet v1-like"/>
    <property type="match status" value="1"/>
</dbReference>
<proteinExistence type="predicted"/>
<dbReference type="EMBL" id="VOSL01000043">
    <property type="protein sequence ID" value="TXD36760.1"/>
    <property type="molecule type" value="Genomic_DNA"/>
</dbReference>
<dbReference type="Proteomes" id="UP000321046">
    <property type="component" value="Unassembled WGS sequence"/>
</dbReference>
<sequence>MSSRDQRSDTVMALNALSREPGARGGVGFEAINPLPFIAGALLSAYGLKRRGIFGYFLTGIGVGVAYRAALEEQLFEQDWQRRLLHTAAREMAPIHRTITINRAPAEVYAFWREVENLAVYLPRIHDIDRIDDARSTWSFKGPGDIVLKSEVEIIDDQPERLLVWRAVEPSDLFHEGWVSFAPVEGGAATEVDLHLRVLAPGGKAGARLIELLGRMGPLSPAGELARIREVLEAGIPDRVEAASSTLH</sequence>
<organism evidence="1 2">
    <name type="scientific">Lujinxingia vulgaris</name>
    <dbReference type="NCBI Taxonomy" id="2600176"/>
    <lineage>
        <taxon>Bacteria</taxon>
        <taxon>Deltaproteobacteria</taxon>
        <taxon>Bradymonadales</taxon>
        <taxon>Lujinxingiaceae</taxon>
        <taxon>Lujinxingia</taxon>
    </lineage>
</organism>
<evidence type="ECO:0000313" key="1">
    <source>
        <dbReference type="EMBL" id="TXD36760.1"/>
    </source>
</evidence>